<dbReference type="OrthoDB" id="3297424at2"/>
<dbReference type="STRING" id="67386.AQI95_16525"/>
<comment type="similarity">
    <text evidence="1">Belongs to the Cu-Zn superoxide dismutase family.</text>
</comment>
<gene>
    <name evidence="3" type="ORF">AQI95_16525</name>
</gene>
<dbReference type="Proteomes" id="UP000053127">
    <property type="component" value="Unassembled WGS sequence"/>
</dbReference>
<organism evidence="3 4">
    <name type="scientific">Streptomyces yokosukanensis</name>
    <dbReference type="NCBI Taxonomy" id="67386"/>
    <lineage>
        <taxon>Bacteria</taxon>
        <taxon>Bacillati</taxon>
        <taxon>Actinomycetota</taxon>
        <taxon>Actinomycetes</taxon>
        <taxon>Kitasatosporales</taxon>
        <taxon>Streptomycetaceae</taxon>
        <taxon>Streptomyces</taxon>
    </lineage>
</organism>
<evidence type="ECO:0000313" key="3">
    <source>
        <dbReference type="EMBL" id="KUN05333.1"/>
    </source>
</evidence>
<sequence>MVAAVYAGALAAALFATGSASTPGVSLETVGQFAPPSASATAKAVTYDKTLVPTGAWIRVRQHTQSNGVTTVQLRMVGVKPNHLFGAHVHQKACAADPAAAGSHYQDKAGMDAAHMSAQNEVWLDFKSDSHGTGMGAAQHNWSFRKGEAASVVIHSEPGTKGSRAACFTVPFGPTS</sequence>
<dbReference type="InterPro" id="IPR036423">
    <property type="entry name" value="SOD-like_Cu/Zn_dom_sf"/>
</dbReference>
<dbReference type="Gene3D" id="2.60.40.200">
    <property type="entry name" value="Superoxide dismutase, copper/zinc binding domain"/>
    <property type="match status" value="1"/>
</dbReference>
<reference evidence="3 4" key="1">
    <citation type="submission" date="2015-10" db="EMBL/GenBank/DDBJ databases">
        <title>Draft genome sequence of Streptomyces yokosukanensis DSM 40224, type strain for the species Streptomyces yokosukanensis.</title>
        <authorList>
            <person name="Ruckert C."/>
            <person name="Winkler A."/>
            <person name="Kalinowski J."/>
            <person name="Kampfer P."/>
            <person name="Glaeser S."/>
        </authorList>
    </citation>
    <scope>NUCLEOTIDE SEQUENCE [LARGE SCALE GENOMIC DNA]</scope>
    <source>
        <strain evidence="3 4">DSM 40224</strain>
    </source>
</reference>
<name>A0A101P5K3_9ACTN</name>
<evidence type="ECO:0000313" key="4">
    <source>
        <dbReference type="Proteomes" id="UP000053127"/>
    </source>
</evidence>
<protein>
    <submittedName>
        <fullName evidence="3">Superoxide dismutase</fullName>
    </submittedName>
</protein>
<comment type="caution">
    <text evidence="3">The sequence shown here is derived from an EMBL/GenBank/DDBJ whole genome shotgun (WGS) entry which is preliminary data.</text>
</comment>
<dbReference type="RefSeq" id="WP_067124075.1">
    <property type="nucleotide sequence ID" value="NZ_JBFACD010000003.1"/>
</dbReference>
<proteinExistence type="inferred from homology"/>
<feature type="chain" id="PRO_5039075412" evidence="2">
    <location>
        <begin position="23"/>
        <end position="176"/>
    </location>
</feature>
<keyword evidence="2" id="KW-0732">Signal</keyword>
<dbReference type="GO" id="GO:0046872">
    <property type="term" value="F:metal ion binding"/>
    <property type="evidence" value="ECO:0007669"/>
    <property type="project" value="InterPro"/>
</dbReference>
<dbReference type="GO" id="GO:0006801">
    <property type="term" value="P:superoxide metabolic process"/>
    <property type="evidence" value="ECO:0007669"/>
    <property type="project" value="InterPro"/>
</dbReference>
<keyword evidence="4" id="KW-1185">Reference proteome</keyword>
<dbReference type="AlphaFoldDB" id="A0A101P5K3"/>
<evidence type="ECO:0000256" key="2">
    <source>
        <dbReference type="SAM" id="SignalP"/>
    </source>
</evidence>
<accession>A0A101P5K3</accession>
<dbReference type="SUPFAM" id="SSF49329">
    <property type="entry name" value="Cu,Zn superoxide dismutase-like"/>
    <property type="match status" value="1"/>
</dbReference>
<evidence type="ECO:0000256" key="1">
    <source>
        <dbReference type="ARBA" id="ARBA00010457"/>
    </source>
</evidence>
<feature type="signal peptide" evidence="2">
    <location>
        <begin position="1"/>
        <end position="22"/>
    </location>
</feature>
<dbReference type="EMBL" id="LMWN01000021">
    <property type="protein sequence ID" value="KUN05333.1"/>
    <property type="molecule type" value="Genomic_DNA"/>
</dbReference>